<keyword evidence="2" id="KW-1185">Reference proteome</keyword>
<evidence type="ECO:0000313" key="1">
    <source>
        <dbReference type="EMBL" id="OWZ07991.1"/>
    </source>
</evidence>
<sequence>MSMRLPCRHAIAFRKSNKVAGPLIPWNSIDERWTTSVGELKKVQQFSYERFKDPPCLVSAKNAEQPHKDTKKLCGLHIWWLLN</sequence>
<comment type="caution">
    <text evidence="1">The sequence shown here is derived from an EMBL/GenBank/DDBJ whole genome shotgun (WGS) entry which is preliminary data.</text>
</comment>
<evidence type="ECO:0000313" key="2">
    <source>
        <dbReference type="Proteomes" id="UP000198211"/>
    </source>
</evidence>
<gene>
    <name evidence="1" type="ORF">PHMEG_00019537</name>
</gene>
<proteinExistence type="predicted"/>
<reference evidence="2" key="1">
    <citation type="submission" date="2017-03" db="EMBL/GenBank/DDBJ databases">
        <title>Phytopthora megakarya and P. palmivora, two closely related causual agents of cacao black pod achieved similar genome size and gene model numbers by different mechanisms.</title>
        <authorList>
            <person name="Ali S."/>
            <person name="Shao J."/>
            <person name="Larry D.J."/>
            <person name="Kronmiller B."/>
            <person name="Shen D."/>
            <person name="Strem M.D."/>
            <person name="Melnick R.L."/>
            <person name="Guiltinan M.J."/>
            <person name="Tyler B.M."/>
            <person name="Meinhardt L.W."/>
            <person name="Bailey B.A."/>
        </authorList>
    </citation>
    <scope>NUCLEOTIDE SEQUENCE [LARGE SCALE GENOMIC DNA]</scope>
    <source>
        <strain evidence="2">zdho120</strain>
    </source>
</reference>
<organism evidence="1 2">
    <name type="scientific">Phytophthora megakarya</name>
    <dbReference type="NCBI Taxonomy" id="4795"/>
    <lineage>
        <taxon>Eukaryota</taxon>
        <taxon>Sar</taxon>
        <taxon>Stramenopiles</taxon>
        <taxon>Oomycota</taxon>
        <taxon>Peronosporomycetes</taxon>
        <taxon>Peronosporales</taxon>
        <taxon>Peronosporaceae</taxon>
        <taxon>Phytophthora</taxon>
    </lineage>
</organism>
<dbReference type="OrthoDB" id="124789at2759"/>
<dbReference type="AlphaFoldDB" id="A0A225VR31"/>
<dbReference type="Proteomes" id="UP000198211">
    <property type="component" value="Unassembled WGS sequence"/>
</dbReference>
<protein>
    <submittedName>
        <fullName evidence="1">Uncharacterized protein</fullName>
    </submittedName>
</protein>
<dbReference type="EMBL" id="NBNE01003320">
    <property type="protein sequence ID" value="OWZ07991.1"/>
    <property type="molecule type" value="Genomic_DNA"/>
</dbReference>
<accession>A0A225VR31</accession>
<name>A0A225VR31_9STRA</name>